<reference evidence="1 2" key="1">
    <citation type="submission" date="2024-07" db="EMBL/GenBank/DDBJ databases">
        <authorList>
            <person name="Ren Q."/>
        </authorList>
    </citation>
    <scope>NUCLEOTIDE SEQUENCE [LARGE SCALE GENOMIC DNA]</scope>
    <source>
        <strain evidence="1 2">REN37</strain>
    </source>
</reference>
<dbReference type="EMBL" id="JBGCUO010000001">
    <property type="protein sequence ID" value="MEY1661836.1"/>
    <property type="molecule type" value="Genomic_DNA"/>
</dbReference>
<dbReference type="RefSeq" id="WP_369455085.1">
    <property type="nucleotide sequence ID" value="NZ_JBGCUO010000001.1"/>
</dbReference>
<evidence type="ECO:0000313" key="1">
    <source>
        <dbReference type="EMBL" id="MEY1661836.1"/>
    </source>
</evidence>
<dbReference type="Gene3D" id="3.10.450.50">
    <property type="match status" value="1"/>
</dbReference>
<evidence type="ECO:0000313" key="2">
    <source>
        <dbReference type="Proteomes" id="UP001562065"/>
    </source>
</evidence>
<accession>A0ABV4AG70</accession>
<proteinExistence type="predicted"/>
<sequence>MTPSDSIQRGHAVLDWNRRHLHHESQLSEAIIGECFAEQFVVAPNGRHYQADRALYLDFLNGMKSTLERIDYQVQHTVADERSVVFSMRALLYRPGGVEESFEAMLMMAFDAEGKVTLWREVYLPSPR</sequence>
<organism evidence="1 2">
    <name type="scientific">Isoalcanivorax beigongshangi</name>
    <dbReference type="NCBI Taxonomy" id="3238810"/>
    <lineage>
        <taxon>Bacteria</taxon>
        <taxon>Pseudomonadati</taxon>
        <taxon>Pseudomonadota</taxon>
        <taxon>Gammaproteobacteria</taxon>
        <taxon>Oceanospirillales</taxon>
        <taxon>Alcanivoracaceae</taxon>
        <taxon>Isoalcanivorax</taxon>
    </lineage>
</organism>
<dbReference type="Proteomes" id="UP001562065">
    <property type="component" value="Unassembled WGS sequence"/>
</dbReference>
<comment type="caution">
    <text evidence="1">The sequence shown here is derived from an EMBL/GenBank/DDBJ whole genome shotgun (WGS) entry which is preliminary data.</text>
</comment>
<gene>
    <name evidence="1" type="ORF">AB5I84_06700</name>
</gene>
<name>A0ABV4AG70_9GAMM</name>
<dbReference type="SUPFAM" id="SSF54427">
    <property type="entry name" value="NTF2-like"/>
    <property type="match status" value="1"/>
</dbReference>
<dbReference type="InterPro" id="IPR032710">
    <property type="entry name" value="NTF2-like_dom_sf"/>
</dbReference>
<keyword evidence="2" id="KW-1185">Reference proteome</keyword>
<protein>
    <submittedName>
        <fullName evidence="1">Nuclear transport factor 2 family protein</fullName>
    </submittedName>
</protein>